<organism evidence="3">
    <name type="scientific">Aphanomyces invadans</name>
    <dbReference type="NCBI Taxonomy" id="157072"/>
    <lineage>
        <taxon>Eukaryota</taxon>
        <taxon>Sar</taxon>
        <taxon>Stramenopiles</taxon>
        <taxon>Oomycota</taxon>
        <taxon>Saprolegniomycetes</taxon>
        <taxon>Saprolegniales</taxon>
        <taxon>Verrucalvaceae</taxon>
        <taxon>Aphanomyces</taxon>
    </lineage>
</organism>
<dbReference type="GO" id="GO:0005881">
    <property type="term" value="C:cytoplasmic microtubule"/>
    <property type="evidence" value="ECO:0007669"/>
    <property type="project" value="TreeGrafter"/>
</dbReference>
<feature type="domain" description="TOG" evidence="2">
    <location>
        <begin position="247"/>
        <end position="477"/>
    </location>
</feature>
<feature type="domain" description="TOG" evidence="2">
    <location>
        <begin position="1068"/>
        <end position="1299"/>
    </location>
</feature>
<dbReference type="InterPro" id="IPR024395">
    <property type="entry name" value="CLASP_N_dom"/>
</dbReference>
<proteinExistence type="predicted"/>
<evidence type="ECO:0000313" key="3">
    <source>
        <dbReference type="EMBL" id="ETW03256.1"/>
    </source>
</evidence>
<gene>
    <name evidence="3" type="ORF">H310_05652</name>
</gene>
<dbReference type="SMART" id="SM01349">
    <property type="entry name" value="TOG"/>
    <property type="match status" value="3"/>
</dbReference>
<evidence type="ECO:0000259" key="2">
    <source>
        <dbReference type="SMART" id="SM01349"/>
    </source>
</evidence>
<protein>
    <recommendedName>
        <fullName evidence="2">TOG domain-containing protein</fullName>
    </recommendedName>
</protein>
<dbReference type="RefSeq" id="XP_008868640.1">
    <property type="nucleotide sequence ID" value="XM_008870418.1"/>
</dbReference>
<accession>A0A024UA11</accession>
<dbReference type="SUPFAM" id="SSF48371">
    <property type="entry name" value="ARM repeat"/>
    <property type="match status" value="2"/>
</dbReference>
<dbReference type="PANTHER" id="PTHR21567:SF87">
    <property type="entry name" value="CRESCERIN-LIKE PROTEIN CHE-12"/>
    <property type="match status" value="1"/>
</dbReference>
<dbReference type="InterPro" id="IPR011989">
    <property type="entry name" value="ARM-like"/>
</dbReference>
<dbReference type="Pfam" id="PF12348">
    <property type="entry name" value="CLASP_N"/>
    <property type="match status" value="1"/>
</dbReference>
<feature type="domain" description="TOG" evidence="2">
    <location>
        <begin position="820"/>
        <end position="1032"/>
    </location>
</feature>
<dbReference type="GeneID" id="20082702"/>
<dbReference type="OrthoDB" id="63891at2759"/>
<dbReference type="GO" id="GO:0000226">
    <property type="term" value="P:microtubule cytoskeleton organization"/>
    <property type="evidence" value="ECO:0007669"/>
    <property type="project" value="TreeGrafter"/>
</dbReference>
<reference evidence="3" key="1">
    <citation type="submission" date="2013-12" db="EMBL/GenBank/DDBJ databases">
        <title>The Genome Sequence of Aphanomyces invadans NJM9701.</title>
        <authorList>
            <consortium name="The Broad Institute Genomics Platform"/>
            <person name="Russ C."/>
            <person name="Tyler B."/>
            <person name="van West P."/>
            <person name="Dieguez-Uribeondo J."/>
            <person name="Young S.K."/>
            <person name="Zeng Q."/>
            <person name="Gargeya S."/>
            <person name="Fitzgerald M."/>
            <person name="Abouelleil A."/>
            <person name="Alvarado L."/>
            <person name="Chapman S.B."/>
            <person name="Gainer-Dewar J."/>
            <person name="Goldberg J."/>
            <person name="Griggs A."/>
            <person name="Gujja S."/>
            <person name="Hansen M."/>
            <person name="Howarth C."/>
            <person name="Imamovic A."/>
            <person name="Ireland A."/>
            <person name="Larimer J."/>
            <person name="McCowan C."/>
            <person name="Murphy C."/>
            <person name="Pearson M."/>
            <person name="Poon T.W."/>
            <person name="Priest M."/>
            <person name="Roberts A."/>
            <person name="Saif S."/>
            <person name="Shea T."/>
            <person name="Sykes S."/>
            <person name="Wortman J."/>
            <person name="Nusbaum C."/>
            <person name="Birren B."/>
        </authorList>
    </citation>
    <scope>NUCLEOTIDE SEQUENCE [LARGE SCALE GENOMIC DNA]</scope>
    <source>
        <strain evidence="3">NJM9701</strain>
    </source>
</reference>
<feature type="region of interest" description="Disordered" evidence="1">
    <location>
        <begin position="595"/>
        <end position="648"/>
    </location>
</feature>
<evidence type="ECO:0000256" key="1">
    <source>
        <dbReference type="SAM" id="MobiDB-lite"/>
    </source>
</evidence>
<dbReference type="PANTHER" id="PTHR21567">
    <property type="entry name" value="CLASP"/>
    <property type="match status" value="1"/>
</dbReference>
<dbReference type="Gene3D" id="1.25.10.10">
    <property type="entry name" value="Leucine-rich Repeat Variant"/>
    <property type="match status" value="4"/>
</dbReference>
<dbReference type="EMBL" id="KI913960">
    <property type="protein sequence ID" value="ETW03256.1"/>
    <property type="molecule type" value="Genomic_DNA"/>
</dbReference>
<feature type="compositionally biased region" description="Low complexity" evidence="1">
    <location>
        <begin position="525"/>
        <end position="539"/>
    </location>
</feature>
<dbReference type="GO" id="GO:0008017">
    <property type="term" value="F:microtubule binding"/>
    <property type="evidence" value="ECO:0007669"/>
    <property type="project" value="TreeGrafter"/>
</dbReference>
<dbReference type="eggNOG" id="KOG2933">
    <property type="taxonomic scope" value="Eukaryota"/>
</dbReference>
<sequence>MEASVETLVYQMEDDDSSIKHDAIRKLREIAAELPRQSTVPPSFPVRNARRFLNCLRRRLHDTDRRVVVEALHLVCDLMPVLSAENKAHLAQIVLPPLLTLLPADDDWRDGAAFPQTALHVLWVYAQDGNDLRPIMDLLINQGLNHDDGIVRESAILAIKHLMLLNATATHACTLDYHMLVEVLIPSMEDDEESTVVAAEETLGWIQGHLGNEAFAKLAQRLNGRDKAILVDHKPFIAKFIPEKNAHDSRATASQLQFDLVPKWIVDVLTASTASSPEKLVAMDNLTQLVFDAEILTCQWQSLLAFLLSLCVVVPADSHRLVRSTLECIRHVVQAIQNRIGTVDGVFPVLVEVLSEMPQDVVLLDLLQLLFQYDRGVCGKLAPAFQHHSSRVREQACLVLLMFILRHPNESLPVAPLVLHLGRLLSDPSVRVRQTAMEVCAVLKHVFKLDMIALLRSNQDEHADAIDWHVLQRRLHQSFVPVLTARGSVCVDPSSPVHDVLPPRGNMDKSQTWLPNESIDGGDGSPSWSSTPPSTVSAVQPSAHDIAKSLATLKQRSLQKRIGKSVDAARTSALTPVEGGKYLPTGERVHRLRLPAQLPASDASSTATQGRGDDDRPIKPMVQQSRTDKPGLTDRPRVQNVSDSIDSRPIHPLQRQHTREDFAAADDCDDGMYYSPRTHRARTVTPVQGEVLHDDDAHKTWHTLEGESLQQPRVAAKRTVPSAPSMKADTPYERIDVEPTPDMTPHANPPAPRVMTLATRKRLEAKRAKDAAAAVATADSLPTCAHGRLKSGDELRAALRAGKQEYVPTTELSLYPLTGSAKTELAKCVELLHASDWERNFEGLTDLRRIAVHAPDVVGGQLTTLVDQVVKQISNLRSSIAKNAMLAIETLCVSLTRKMDPEMDTVIPLLLKRAADTNAFLSEAAAQTLAAVVQTCSAGKVLAALFPHATSKHVLVRKHVAVVVGTILLAEGHAGRLEGFRDFDRCLSLLCALVGDSNNEVRDAAKPTLIYVKSLKFVDSARLQRAVPNATLVRVEHVLQSTVVPDDVTRAASAQEKQLVGSKHATKALKPTVDVAVAAHGSMQDELSTMVVALESSNWKDRYDAVEACKSFVHHHASSLCQSGKLVQLFDTFNKRLDDGNAKVTLCALDTLVDVIPALGNGVDAVLANLVPTLTKNLAANNQKVVGLADQALDLLCQHVDGKFVCPPFVVAARSANGRTKPVLIDKITRVTPAMTSSTLARYVLPLAFDLLKESKTDIRDATQTLVRALFASMGSAMLDSAYKLPKTHQDKLGGILGVRI</sequence>
<dbReference type="InterPro" id="IPR016024">
    <property type="entry name" value="ARM-type_fold"/>
</dbReference>
<dbReference type="InterPro" id="IPR034085">
    <property type="entry name" value="TOG"/>
</dbReference>
<feature type="compositionally biased region" description="Basic and acidic residues" evidence="1">
    <location>
        <begin position="626"/>
        <end position="637"/>
    </location>
</feature>
<name>A0A024UA11_9STRA</name>
<feature type="region of interest" description="Disordered" evidence="1">
    <location>
        <begin position="494"/>
        <end position="539"/>
    </location>
</feature>
<dbReference type="VEuPathDB" id="FungiDB:H310_05652"/>